<dbReference type="InterPro" id="IPR008538">
    <property type="entry name" value="Uma2"/>
</dbReference>
<evidence type="ECO:0000313" key="2">
    <source>
        <dbReference type="EMBL" id="RED63449.1"/>
    </source>
</evidence>
<dbReference type="Proteomes" id="UP000256977">
    <property type="component" value="Unassembled WGS sequence"/>
</dbReference>
<dbReference type="Pfam" id="PF05685">
    <property type="entry name" value="Uma2"/>
    <property type="match status" value="1"/>
</dbReference>
<dbReference type="OrthoDB" id="9808428at2"/>
<dbReference type="CDD" id="cd06260">
    <property type="entry name" value="DUF820-like"/>
    <property type="match status" value="1"/>
</dbReference>
<dbReference type="PANTHER" id="PTHR34107">
    <property type="entry name" value="SLL0198 PROTEIN-RELATED"/>
    <property type="match status" value="1"/>
</dbReference>
<reference evidence="2 3" key="1">
    <citation type="submission" date="2018-07" db="EMBL/GenBank/DDBJ databases">
        <title>Genomic Encyclopedia of Type Strains, Phase III (KMG-III): the genomes of soil and plant-associated and newly described type strains.</title>
        <authorList>
            <person name="Whitman W."/>
        </authorList>
    </citation>
    <scope>NUCLEOTIDE SEQUENCE [LARGE SCALE GENOMIC DNA]</scope>
    <source>
        <strain evidence="2 3">CECT 7287</strain>
    </source>
</reference>
<dbReference type="Gene3D" id="3.90.1570.10">
    <property type="entry name" value="tt1808, chain A"/>
    <property type="match status" value="1"/>
</dbReference>
<name>A0A3D9IPL1_9BACL</name>
<sequence length="198" mass="22680">MKKKRDEEPVIREQPVTYDDYAAMPDDGKRYEIIDGVLELMSPGPMAVHQAISSELEFILKQSCRSDYAIFYAPFDVILSKVNVVQPDILMIHRSRIDIVKPHGVEGAPDLVVEILSPSSRKRDKVVKAGVYAKHQVPEYWLVDPETRTLEQYRLDGERYELAEIYEADDRVSSDKLPCVSFVLGEAFDEVNRLNLHN</sequence>
<dbReference type="AlphaFoldDB" id="A0A3D9IPL1"/>
<proteinExistence type="predicted"/>
<protein>
    <submittedName>
        <fullName evidence="2">Uma2 family endonuclease</fullName>
    </submittedName>
</protein>
<comment type="caution">
    <text evidence="2">The sequence shown here is derived from an EMBL/GenBank/DDBJ whole genome shotgun (WGS) entry which is preliminary data.</text>
</comment>
<dbReference type="RefSeq" id="WP_116063808.1">
    <property type="nucleotide sequence ID" value="NZ_QRDZ01000026.1"/>
</dbReference>
<evidence type="ECO:0000313" key="3">
    <source>
        <dbReference type="Proteomes" id="UP000256977"/>
    </source>
</evidence>
<feature type="domain" description="Putative restriction endonuclease" evidence="1">
    <location>
        <begin position="19"/>
        <end position="177"/>
    </location>
</feature>
<keyword evidence="2" id="KW-0540">Nuclease</keyword>
<evidence type="ECO:0000259" key="1">
    <source>
        <dbReference type="Pfam" id="PF05685"/>
    </source>
</evidence>
<gene>
    <name evidence="2" type="ORF">DFP98_126125</name>
</gene>
<dbReference type="EMBL" id="QRDZ01000026">
    <property type="protein sequence ID" value="RED63449.1"/>
    <property type="molecule type" value="Genomic_DNA"/>
</dbReference>
<accession>A0A3D9IPL1</accession>
<keyword evidence="2" id="KW-0255">Endonuclease</keyword>
<keyword evidence="2" id="KW-0378">Hydrolase</keyword>
<dbReference type="SUPFAM" id="SSF52980">
    <property type="entry name" value="Restriction endonuclease-like"/>
    <property type="match status" value="1"/>
</dbReference>
<dbReference type="InterPro" id="IPR011335">
    <property type="entry name" value="Restrct_endonuc-II-like"/>
</dbReference>
<dbReference type="GO" id="GO:0004519">
    <property type="term" value="F:endonuclease activity"/>
    <property type="evidence" value="ECO:0007669"/>
    <property type="project" value="UniProtKB-KW"/>
</dbReference>
<keyword evidence="3" id="KW-1185">Reference proteome</keyword>
<dbReference type="PANTHER" id="PTHR34107:SF4">
    <property type="entry name" value="SLL1222 PROTEIN"/>
    <property type="match status" value="1"/>
</dbReference>
<organism evidence="2 3">
    <name type="scientific">Cohnella phaseoli</name>
    <dbReference type="NCBI Taxonomy" id="456490"/>
    <lineage>
        <taxon>Bacteria</taxon>
        <taxon>Bacillati</taxon>
        <taxon>Bacillota</taxon>
        <taxon>Bacilli</taxon>
        <taxon>Bacillales</taxon>
        <taxon>Paenibacillaceae</taxon>
        <taxon>Cohnella</taxon>
    </lineage>
</organism>
<dbReference type="InterPro" id="IPR012296">
    <property type="entry name" value="Nuclease_put_TT1808"/>
</dbReference>